<feature type="compositionally biased region" description="Basic residues" evidence="6">
    <location>
        <begin position="127"/>
        <end position="137"/>
    </location>
</feature>
<dbReference type="PROSITE" id="PS00360">
    <property type="entry name" value="RIBOSOMAL_S9"/>
    <property type="match status" value="1"/>
</dbReference>
<reference evidence="7 8" key="1">
    <citation type="journal article" date="2016" name="Nat. Commun.">
        <title>Thousands of microbial genomes shed light on interconnected biogeochemical processes in an aquifer system.</title>
        <authorList>
            <person name="Anantharaman K."/>
            <person name="Brown C.T."/>
            <person name="Hug L.A."/>
            <person name="Sharon I."/>
            <person name="Castelle C.J."/>
            <person name="Probst A.J."/>
            <person name="Thomas B.C."/>
            <person name="Singh A."/>
            <person name="Wilkins M.J."/>
            <person name="Karaoz U."/>
            <person name="Brodie E.L."/>
            <person name="Williams K.H."/>
            <person name="Hubbard S.S."/>
            <person name="Banfield J.F."/>
        </authorList>
    </citation>
    <scope>NUCLEOTIDE SEQUENCE [LARGE SCALE GENOMIC DNA]</scope>
</reference>
<keyword evidence="3 4" id="KW-0687">Ribonucleoprotein</keyword>
<dbReference type="PANTHER" id="PTHR21569">
    <property type="entry name" value="RIBOSOMAL PROTEIN S9"/>
    <property type="match status" value="1"/>
</dbReference>
<evidence type="ECO:0000256" key="1">
    <source>
        <dbReference type="ARBA" id="ARBA00005251"/>
    </source>
</evidence>
<evidence type="ECO:0000256" key="4">
    <source>
        <dbReference type="RuleBase" id="RU003815"/>
    </source>
</evidence>
<protein>
    <recommendedName>
        <fullName evidence="5">30S ribosomal protein S9</fullName>
    </recommendedName>
</protein>
<sequence length="137" mass="15216">MPKKVSSSKQYLFALGRRKSSVATIKLFSGKGESTVNGRPVDKYFPKLVDQIMYQKPFVVTDTPNKFHFQAKIIGGGTKGQSEALSLAISRALCLNTATFKPLLRAQGLMTVDSRVRQRRQVGTGGKSRRQKQSPKR</sequence>
<dbReference type="Gene3D" id="3.30.230.10">
    <property type="match status" value="1"/>
</dbReference>
<evidence type="ECO:0000256" key="2">
    <source>
        <dbReference type="ARBA" id="ARBA00022980"/>
    </source>
</evidence>
<comment type="similarity">
    <text evidence="1 4">Belongs to the universal ribosomal protein uS9 family.</text>
</comment>
<organism evidence="7 8">
    <name type="scientific">Candidatus Shapirobacteria bacterium RBG_13_44_7</name>
    <dbReference type="NCBI Taxonomy" id="1802149"/>
    <lineage>
        <taxon>Bacteria</taxon>
        <taxon>Candidatus Shapironibacteriota</taxon>
    </lineage>
</organism>
<dbReference type="Pfam" id="PF00380">
    <property type="entry name" value="Ribosomal_S9"/>
    <property type="match status" value="1"/>
</dbReference>
<feature type="region of interest" description="Disordered" evidence="6">
    <location>
        <begin position="115"/>
        <end position="137"/>
    </location>
</feature>
<dbReference type="InterPro" id="IPR023035">
    <property type="entry name" value="Ribosomal_uS9_bac/plastid"/>
</dbReference>
<evidence type="ECO:0000313" key="8">
    <source>
        <dbReference type="Proteomes" id="UP000185874"/>
    </source>
</evidence>
<dbReference type="InterPro" id="IPR020568">
    <property type="entry name" value="Ribosomal_Su5_D2-typ_SF"/>
</dbReference>
<comment type="caution">
    <text evidence="7">The sequence shown here is derived from an EMBL/GenBank/DDBJ whole genome shotgun (WGS) entry which is preliminary data.</text>
</comment>
<proteinExistence type="inferred from homology"/>
<dbReference type="GO" id="GO:0006412">
    <property type="term" value="P:translation"/>
    <property type="evidence" value="ECO:0007669"/>
    <property type="project" value="InterPro"/>
</dbReference>
<evidence type="ECO:0000313" key="7">
    <source>
        <dbReference type="EMBL" id="OGL53568.1"/>
    </source>
</evidence>
<keyword evidence="2 4" id="KW-0689">Ribosomal protein</keyword>
<dbReference type="InterPro" id="IPR000754">
    <property type="entry name" value="Ribosomal_uS9"/>
</dbReference>
<accession>A0A1F7SJZ5</accession>
<dbReference type="NCBIfam" id="NF001099">
    <property type="entry name" value="PRK00132.1"/>
    <property type="match status" value="1"/>
</dbReference>
<dbReference type="AlphaFoldDB" id="A0A1F7SJZ5"/>
<evidence type="ECO:0000256" key="6">
    <source>
        <dbReference type="SAM" id="MobiDB-lite"/>
    </source>
</evidence>
<gene>
    <name evidence="7" type="ORF">A3K55_01110</name>
</gene>
<dbReference type="PANTHER" id="PTHR21569:SF1">
    <property type="entry name" value="SMALL RIBOSOMAL SUBUNIT PROTEIN US9M"/>
    <property type="match status" value="1"/>
</dbReference>
<name>A0A1F7SJZ5_9BACT</name>
<dbReference type="EMBL" id="MGDJ01000016">
    <property type="protein sequence ID" value="OGL53568.1"/>
    <property type="molecule type" value="Genomic_DNA"/>
</dbReference>
<evidence type="ECO:0000256" key="3">
    <source>
        <dbReference type="ARBA" id="ARBA00023274"/>
    </source>
</evidence>
<dbReference type="GO" id="GO:0015935">
    <property type="term" value="C:small ribosomal subunit"/>
    <property type="evidence" value="ECO:0007669"/>
    <property type="project" value="TreeGrafter"/>
</dbReference>
<dbReference type="InterPro" id="IPR014721">
    <property type="entry name" value="Ribsml_uS5_D2-typ_fold_subgr"/>
</dbReference>
<dbReference type="InterPro" id="IPR020574">
    <property type="entry name" value="Ribosomal_uS9_CS"/>
</dbReference>
<dbReference type="GO" id="GO:0005737">
    <property type="term" value="C:cytoplasm"/>
    <property type="evidence" value="ECO:0007669"/>
    <property type="project" value="UniProtKB-ARBA"/>
</dbReference>
<dbReference type="GO" id="GO:0003735">
    <property type="term" value="F:structural constituent of ribosome"/>
    <property type="evidence" value="ECO:0007669"/>
    <property type="project" value="InterPro"/>
</dbReference>
<evidence type="ECO:0000256" key="5">
    <source>
        <dbReference type="RuleBase" id="RU003816"/>
    </source>
</evidence>
<dbReference type="Proteomes" id="UP000185874">
    <property type="component" value="Unassembled WGS sequence"/>
</dbReference>
<dbReference type="SUPFAM" id="SSF54211">
    <property type="entry name" value="Ribosomal protein S5 domain 2-like"/>
    <property type="match status" value="1"/>
</dbReference>
<dbReference type="GO" id="GO:0003723">
    <property type="term" value="F:RNA binding"/>
    <property type="evidence" value="ECO:0007669"/>
    <property type="project" value="TreeGrafter"/>
</dbReference>